<evidence type="ECO:0000313" key="8">
    <source>
        <dbReference type="Proteomes" id="UP000275348"/>
    </source>
</evidence>
<dbReference type="RefSeq" id="WP_121935304.1">
    <property type="nucleotide sequence ID" value="NZ_RDOJ01000017.1"/>
</dbReference>
<dbReference type="PANTHER" id="PTHR45737:SF6">
    <property type="entry name" value="VON WILLEBRAND FACTOR A DOMAIN-CONTAINING PROTEIN 5A"/>
    <property type="match status" value="1"/>
</dbReference>
<dbReference type="PANTHER" id="PTHR45737">
    <property type="entry name" value="VON WILLEBRAND FACTOR A DOMAIN-CONTAINING PROTEIN 5A"/>
    <property type="match status" value="1"/>
</dbReference>
<dbReference type="OrthoDB" id="9784383at2"/>
<protein>
    <submittedName>
        <fullName evidence="7">VWA domain-containing protein</fullName>
    </submittedName>
</protein>
<keyword evidence="8" id="KW-1185">Reference proteome</keyword>
<dbReference type="SUPFAM" id="SSF103088">
    <property type="entry name" value="OmpA-like"/>
    <property type="match status" value="1"/>
</dbReference>
<evidence type="ECO:0000256" key="1">
    <source>
        <dbReference type="ARBA" id="ARBA00004370"/>
    </source>
</evidence>
<feature type="domain" description="VWFA" evidence="5">
    <location>
        <begin position="273"/>
        <end position="443"/>
    </location>
</feature>
<dbReference type="InterPro" id="IPR036465">
    <property type="entry name" value="vWFA_dom_sf"/>
</dbReference>
<dbReference type="InterPro" id="IPR006665">
    <property type="entry name" value="OmpA-like"/>
</dbReference>
<dbReference type="CDD" id="cd07185">
    <property type="entry name" value="OmpA_C-like"/>
    <property type="match status" value="1"/>
</dbReference>
<dbReference type="PROSITE" id="PS50234">
    <property type="entry name" value="VWFA"/>
    <property type="match status" value="1"/>
</dbReference>
<dbReference type="SMART" id="SM00327">
    <property type="entry name" value="VWA"/>
    <property type="match status" value="1"/>
</dbReference>
<dbReference type="PROSITE" id="PS51123">
    <property type="entry name" value="OMPA_2"/>
    <property type="match status" value="1"/>
</dbReference>
<feature type="domain" description="OmpA-like" evidence="6">
    <location>
        <begin position="623"/>
        <end position="745"/>
    </location>
</feature>
<dbReference type="Pfam" id="PF13768">
    <property type="entry name" value="VWA_3"/>
    <property type="match status" value="1"/>
</dbReference>
<dbReference type="InterPro" id="IPR036737">
    <property type="entry name" value="OmpA-like_sf"/>
</dbReference>
<feature type="chain" id="PRO_5018174503" evidence="4">
    <location>
        <begin position="21"/>
        <end position="745"/>
    </location>
</feature>
<name>A0A3L9M3P5_9FLAO</name>
<gene>
    <name evidence="7" type="ORF">EAH69_11240</name>
</gene>
<dbReference type="AlphaFoldDB" id="A0A3L9M3P5"/>
<dbReference type="GO" id="GO:0016020">
    <property type="term" value="C:membrane"/>
    <property type="evidence" value="ECO:0007669"/>
    <property type="project" value="UniProtKB-SubCell"/>
</dbReference>
<evidence type="ECO:0000259" key="6">
    <source>
        <dbReference type="PROSITE" id="PS51123"/>
    </source>
</evidence>
<feature type="signal peptide" evidence="4">
    <location>
        <begin position="1"/>
        <end position="20"/>
    </location>
</feature>
<evidence type="ECO:0000256" key="2">
    <source>
        <dbReference type="ARBA" id="ARBA00023136"/>
    </source>
</evidence>
<evidence type="ECO:0000256" key="4">
    <source>
        <dbReference type="SAM" id="SignalP"/>
    </source>
</evidence>
<dbReference type="InterPro" id="IPR006664">
    <property type="entry name" value="OMP_bac"/>
</dbReference>
<accession>A0A3L9M3P5</accession>
<proteinExistence type="predicted"/>
<sequence>MRFLLQFIFLLLGNLHLTHAQSTFPYLEVKNNEDIAKISSDSVQSTYQFNHFLGDIQHTFYYKNISNETVDLRFIVPQHHSQNVYHLAANYNNQESNLSAKPIVTVRQEIKSLKSKSGYDNQTKTQNLILNLNQVKAGEIITVSLKVSKIIETSTLDYQVEIPEIKTIRTEQFTSLGINEQVGLPTKAYQTYNFIGSIPLNAVLINDQNPSINKTSNFNWTTKKNTTKKESILYNYEAKQINSAIQHFTEDGCDYILGIVQPPKDSKVIYPREYIFVVDASGSMKGRPITEVKKMMTSTLKQLKTNELFNIVLYGTNQENFAPTSIEATKENVDKAIIYIDKEYGRGTTKLNEAIDRIQTFKANSNHNRIITIISDGDLDINQNLHLSIKSHLKSAQFFILGIGNSIDYRAMNFLSLTTGTQPLVVNNEYELGFKISQFQKQILRPLLRNVQVQSKTLNLSETYPKNFNGFLSTNPIHFVSKDCKKVYPKQLEITAKNGIDNYNQKFDIKNSNSSNLTEAIKFYWAKQKIDFLLKDEDRCGEICQKDGRYRKEIEKIGMSFNLSTPYTVLIQNNDTTNFNQDYDTDGDGIADWFDECINEKGTLLTKGCPVEKLEGNSKNVYVQDFSNELIRTIEFDFDQTFIRPIDYPILDRIVKSMKANSHLKFYVEGHTDAMGNSEYNKNLSLNRSKAVVEYFASKGLDKNRFTIIGKGDTELKHPTCRPAEKCEAWKNLQNRRVEFKIKKD</sequence>
<organism evidence="7 8">
    <name type="scientific">Faecalibacter macacae</name>
    <dbReference type="NCBI Taxonomy" id="1859289"/>
    <lineage>
        <taxon>Bacteria</taxon>
        <taxon>Pseudomonadati</taxon>
        <taxon>Bacteroidota</taxon>
        <taxon>Flavobacteriia</taxon>
        <taxon>Flavobacteriales</taxon>
        <taxon>Weeksellaceae</taxon>
        <taxon>Faecalibacter</taxon>
    </lineage>
</organism>
<dbReference type="InterPro" id="IPR002035">
    <property type="entry name" value="VWF_A"/>
</dbReference>
<comment type="caution">
    <text evidence="7">The sequence shown here is derived from an EMBL/GenBank/DDBJ whole genome shotgun (WGS) entry which is preliminary data.</text>
</comment>
<dbReference type="SUPFAM" id="SSF53300">
    <property type="entry name" value="vWA-like"/>
    <property type="match status" value="1"/>
</dbReference>
<dbReference type="Pfam" id="PF00691">
    <property type="entry name" value="OmpA"/>
    <property type="match status" value="1"/>
</dbReference>
<dbReference type="Proteomes" id="UP000275348">
    <property type="component" value="Unassembled WGS sequence"/>
</dbReference>
<keyword evidence="4" id="KW-0732">Signal</keyword>
<dbReference type="Gene3D" id="3.40.50.410">
    <property type="entry name" value="von Willebrand factor, type A domain"/>
    <property type="match status" value="1"/>
</dbReference>
<evidence type="ECO:0000256" key="3">
    <source>
        <dbReference type="PROSITE-ProRule" id="PRU00473"/>
    </source>
</evidence>
<reference evidence="7 8" key="1">
    <citation type="submission" date="2018-10" db="EMBL/GenBank/DDBJ databases">
        <authorList>
            <person name="Chen X."/>
        </authorList>
    </citation>
    <scope>NUCLEOTIDE SEQUENCE [LARGE SCALE GENOMIC DNA]</scope>
    <source>
        <strain evidence="7 8">YIM 102668</strain>
    </source>
</reference>
<keyword evidence="2 3" id="KW-0472">Membrane</keyword>
<comment type="subcellular location">
    <subcellularLocation>
        <location evidence="1">Membrane</location>
    </subcellularLocation>
</comment>
<dbReference type="Gene3D" id="3.30.1330.60">
    <property type="entry name" value="OmpA-like domain"/>
    <property type="match status" value="1"/>
</dbReference>
<evidence type="ECO:0000259" key="5">
    <source>
        <dbReference type="PROSITE" id="PS50234"/>
    </source>
</evidence>
<dbReference type="EMBL" id="RDOJ01000017">
    <property type="protein sequence ID" value="RLZ07538.1"/>
    <property type="molecule type" value="Genomic_DNA"/>
</dbReference>
<dbReference type="PRINTS" id="PR01021">
    <property type="entry name" value="OMPADOMAIN"/>
</dbReference>
<evidence type="ECO:0000313" key="7">
    <source>
        <dbReference type="EMBL" id="RLZ07538.1"/>
    </source>
</evidence>